<accession>A0A423T7T7</accession>
<evidence type="ECO:0000256" key="1">
    <source>
        <dbReference type="SAM" id="SignalP"/>
    </source>
</evidence>
<dbReference type="Gene3D" id="1.10.2080.10">
    <property type="entry name" value="Insect odorant-binding protein A10/Ejaculatory bulb-specific protein 3"/>
    <property type="match status" value="1"/>
</dbReference>
<feature type="chain" id="PRO_5019162422" evidence="1">
    <location>
        <begin position="19"/>
        <end position="115"/>
    </location>
</feature>
<dbReference type="AlphaFoldDB" id="A0A423T7T7"/>
<feature type="signal peptide" evidence="1">
    <location>
        <begin position="1"/>
        <end position="18"/>
    </location>
</feature>
<keyword evidence="1" id="KW-0732">Signal</keyword>
<evidence type="ECO:0000313" key="2">
    <source>
        <dbReference type="EMBL" id="ROT72505.1"/>
    </source>
</evidence>
<dbReference type="InterPro" id="IPR036682">
    <property type="entry name" value="OS_D_A10/PebIII_sf"/>
</dbReference>
<dbReference type="Proteomes" id="UP000283509">
    <property type="component" value="Unassembled WGS sequence"/>
</dbReference>
<name>A0A423T7T7_PENVA</name>
<dbReference type="SUPFAM" id="SSF100910">
    <property type="entry name" value="Chemosensory protein Csp2"/>
    <property type="match status" value="1"/>
</dbReference>
<reference evidence="2 3" key="2">
    <citation type="submission" date="2019-01" db="EMBL/GenBank/DDBJ databases">
        <title>The decoding of complex shrimp genome reveals the adaptation for benthos swimmer, frequently molting mechanism and breeding impact on genome.</title>
        <authorList>
            <person name="Sun Y."/>
            <person name="Gao Y."/>
            <person name="Yu Y."/>
        </authorList>
    </citation>
    <scope>NUCLEOTIDE SEQUENCE [LARGE SCALE GENOMIC DNA]</scope>
    <source>
        <tissue evidence="2">Muscle</tissue>
    </source>
</reference>
<protein>
    <submittedName>
        <fullName evidence="2">Chemosensory protein</fullName>
    </submittedName>
</protein>
<comment type="caution">
    <text evidence="2">The sequence shown here is derived from an EMBL/GenBank/DDBJ whole genome shotgun (WGS) entry which is preliminary data.</text>
</comment>
<dbReference type="Pfam" id="PF03392">
    <property type="entry name" value="OS-D"/>
    <property type="match status" value="1"/>
</dbReference>
<dbReference type="OrthoDB" id="6355718at2759"/>
<sequence>MRITSMALVLLLVGAALSAPSSARQTALINAFSDRKTVESIVDCFLGKKKCSPEEEKMRVRALATMRSFGTCPPSMCTPEEAAEMSTAMGLLAEKYPDLWAKLIAAMFGIDLGRK</sequence>
<gene>
    <name evidence="2" type="ORF">C7M84_009093</name>
</gene>
<organism evidence="2 3">
    <name type="scientific">Penaeus vannamei</name>
    <name type="common">Whiteleg shrimp</name>
    <name type="synonym">Litopenaeus vannamei</name>
    <dbReference type="NCBI Taxonomy" id="6689"/>
    <lineage>
        <taxon>Eukaryota</taxon>
        <taxon>Metazoa</taxon>
        <taxon>Ecdysozoa</taxon>
        <taxon>Arthropoda</taxon>
        <taxon>Crustacea</taxon>
        <taxon>Multicrustacea</taxon>
        <taxon>Malacostraca</taxon>
        <taxon>Eumalacostraca</taxon>
        <taxon>Eucarida</taxon>
        <taxon>Decapoda</taxon>
        <taxon>Dendrobranchiata</taxon>
        <taxon>Penaeoidea</taxon>
        <taxon>Penaeidae</taxon>
        <taxon>Penaeus</taxon>
    </lineage>
</organism>
<dbReference type="InterPro" id="IPR005055">
    <property type="entry name" value="A10/PebIII"/>
</dbReference>
<keyword evidence="3" id="KW-1185">Reference proteome</keyword>
<dbReference type="EMBL" id="QCYY01002141">
    <property type="protein sequence ID" value="ROT72505.1"/>
    <property type="molecule type" value="Genomic_DNA"/>
</dbReference>
<evidence type="ECO:0000313" key="3">
    <source>
        <dbReference type="Proteomes" id="UP000283509"/>
    </source>
</evidence>
<proteinExistence type="predicted"/>
<reference evidence="2 3" key="1">
    <citation type="submission" date="2018-04" db="EMBL/GenBank/DDBJ databases">
        <authorList>
            <person name="Zhang X."/>
            <person name="Yuan J."/>
            <person name="Li F."/>
            <person name="Xiang J."/>
        </authorList>
    </citation>
    <scope>NUCLEOTIDE SEQUENCE [LARGE SCALE GENOMIC DNA]</scope>
    <source>
        <tissue evidence="2">Muscle</tissue>
    </source>
</reference>